<evidence type="ECO:0000313" key="4">
    <source>
        <dbReference type="Proteomes" id="UP001500121"/>
    </source>
</evidence>
<dbReference type="PANTHER" id="PTHR35333:SF3">
    <property type="entry name" value="BETA-LACTAMASE-TYPE TRANSPEPTIDASE FOLD CONTAINING PROTEIN"/>
    <property type="match status" value="1"/>
</dbReference>
<proteinExistence type="predicted"/>
<dbReference type="PANTHER" id="PTHR35333">
    <property type="entry name" value="BETA-LACTAMASE"/>
    <property type="match status" value="1"/>
</dbReference>
<gene>
    <name evidence="3" type="ORF">GCM10025783_21680</name>
</gene>
<organism evidence="3 4">
    <name type="scientific">Amnibacterium soli</name>
    <dbReference type="NCBI Taxonomy" id="1282736"/>
    <lineage>
        <taxon>Bacteria</taxon>
        <taxon>Bacillati</taxon>
        <taxon>Actinomycetota</taxon>
        <taxon>Actinomycetes</taxon>
        <taxon>Micrococcales</taxon>
        <taxon>Microbacteriaceae</taxon>
        <taxon>Amnibacterium</taxon>
    </lineage>
</organism>
<feature type="domain" description="Beta-lactamase class A catalytic" evidence="2">
    <location>
        <begin position="144"/>
        <end position="331"/>
    </location>
</feature>
<keyword evidence="1" id="KW-0732">Signal</keyword>
<dbReference type="EMBL" id="BAABLP010000004">
    <property type="protein sequence ID" value="GAA4749118.1"/>
    <property type="molecule type" value="Genomic_DNA"/>
</dbReference>
<evidence type="ECO:0000313" key="3">
    <source>
        <dbReference type="EMBL" id="GAA4749118.1"/>
    </source>
</evidence>
<dbReference type="Gene3D" id="2.30.30.40">
    <property type="entry name" value="SH3 Domains"/>
    <property type="match status" value="1"/>
</dbReference>
<comment type="caution">
    <text evidence="3">The sequence shown here is derived from an EMBL/GenBank/DDBJ whole genome shotgun (WGS) entry which is preliminary data.</text>
</comment>
<dbReference type="InterPro" id="IPR012338">
    <property type="entry name" value="Beta-lactam/transpept-like"/>
</dbReference>
<dbReference type="InterPro" id="IPR045155">
    <property type="entry name" value="Beta-lactam_cat"/>
</dbReference>
<dbReference type="SUPFAM" id="SSF56601">
    <property type="entry name" value="beta-lactamase/transpeptidase-like"/>
    <property type="match status" value="1"/>
</dbReference>
<dbReference type="Proteomes" id="UP001500121">
    <property type="component" value="Unassembled WGS sequence"/>
</dbReference>
<reference evidence="4" key="1">
    <citation type="journal article" date="2019" name="Int. J. Syst. Evol. Microbiol.">
        <title>The Global Catalogue of Microorganisms (GCM) 10K type strain sequencing project: providing services to taxonomists for standard genome sequencing and annotation.</title>
        <authorList>
            <consortium name="The Broad Institute Genomics Platform"/>
            <consortium name="The Broad Institute Genome Sequencing Center for Infectious Disease"/>
            <person name="Wu L."/>
            <person name="Ma J."/>
        </authorList>
    </citation>
    <scope>NUCLEOTIDE SEQUENCE [LARGE SCALE GENOMIC DNA]</scope>
    <source>
        <strain evidence="4">JCM 19015</strain>
    </source>
</reference>
<protein>
    <recommendedName>
        <fullName evidence="2">Beta-lactamase class A catalytic domain-containing protein</fullName>
    </recommendedName>
</protein>
<feature type="signal peptide" evidence="1">
    <location>
        <begin position="1"/>
        <end position="24"/>
    </location>
</feature>
<evidence type="ECO:0000259" key="2">
    <source>
        <dbReference type="Pfam" id="PF13354"/>
    </source>
</evidence>
<name>A0ABP8Z828_9MICO</name>
<dbReference type="InterPro" id="IPR000871">
    <property type="entry name" value="Beta-lactam_class-A"/>
</dbReference>
<dbReference type="Gene3D" id="2.60.40.2700">
    <property type="match status" value="1"/>
</dbReference>
<feature type="chain" id="PRO_5047124724" description="Beta-lactamase class A catalytic domain-containing protein" evidence="1">
    <location>
        <begin position="25"/>
        <end position="428"/>
    </location>
</feature>
<accession>A0ABP8Z828</accession>
<sequence>MRIALTGGVLAVALTLGGVAPAQAVGAGSTAPAPIAVQGTYRDGATLRIDAGRIDWGGTASGASVQWMRDGRTIAGGTDERLRLAASDVGHRVTATVSATVGGQQVVAASEPATVQPGATSERRLRASLAALLKRLPGRYTVEARELDGGARLVRIDAAEHREPASIFKLFVAYGVFTRIDQGTLSYDSRLASGLTVRACLRAMIEPSDNYCATDLRQRVGTAWLNRLLHGHGFTGTTFWYDGHRTKTTTTADVARVLTRLARGQLVSKASSARFLRLLETQVWREAIPPGLPDGVRQASKPGTLWTRTGIVQTDSAVVWGPRSRYVLVVMGSNGATTHAITRISKAVYRELEGAGRAPFVYDRQQMRATGRLVLTVAASRSSRVLGTYRAGTKVEVIDSRRTRYLVRIAGRTGWIDNAHLVLRHPIL</sequence>
<evidence type="ECO:0000256" key="1">
    <source>
        <dbReference type="SAM" id="SignalP"/>
    </source>
</evidence>
<keyword evidence="4" id="KW-1185">Reference proteome</keyword>
<dbReference type="Pfam" id="PF13354">
    <property type="entry name" value="Beta-lactamase2"/>
    <property type="match status" value="1"/>
</dbReference>
<dbReference type="RefSeq" id="WP_345481200.1">
    <property type="nucleotide sequence ID" value="NZ_BAABLP010000004.1"/>
</dbReference>
<dbReference type="Gene3D" id="3.40.710.10">
    <property type="entry name" value="DD-peptidase/beta-lactamase superfamily"/>
    <property type="match status" value="1"/>
</dbReference>